<dbReference type="InterPro" id="IPR033389">
    <property type="entry name" value="AUX/IAA_dom"/>
</dbReference>
<evidence type="ECO:0000313" key="11">
    <source>
        <dbReference type="Proteomes" id="UP001190926"/>
    </source>
</evidence>
<evidence type="ECO:0000256" key="7">
    <source>
        <dbReference type="ARBA" id="ARBA00023294"/>
    </source>
</evidence>
<comment type="function">
    <text evidence="8">Aux/IAA proteins are short-lived transcriptional factors that function as repressors of early auxin response genes at low auxin concentrations.</text>
</comment>
<dbReference type="EMBL" id="SDAM02000091">
    <property type="protein sequence ID" value="KAH6831068.1"/>
    <property type="molecule type" value="Genomic_DNA"/>
</dbReference>
<keyword evidence="11" id="KW-1185">Reference proteome</keyword>
<evidence type="ECO:0000256" key="5">
    <source>
        <dbReference type="ARBA" id="ARBA00023163"/>
    </source>
</evidence>
<evidence type="ECO:0000256" key="8">
    <source>
        <dbReference type="RuleBase" id="RU004549"/>
    </source>
</evidence>
<comment type="subcellular location">
    <subcellularLocation>
        <location evidence="1 8">Nucleus</location>
    </subcellularLocation>
</comment>
<dbReference type="GO" id="GO:0006355">
    <property type="term" value="P:regulation of DNA-templated transcription"/>
    <property type="evidence" value="ECO:0007669"/>
    <property type="project" value="InterPro"/>
</dbReference>
<name>A0AAD4P8U7_PERFH</name>
<protein>
    <recommendedName>
        <fullName evidence="8">Auxin-responsive protein</fullName>
    </recommendedName>
</protein>
<evidence type="ECO:0000256" key="3">
    <source>
        <dbReference type="ARBA" id="ARBA00022491"/>
    </source>
</evidence>
<evidence type="ECO:0000256" key="6">
    <source>
        <dbReference type="ARBA" id="ARBA00023242"/>
    </source>
</evidence>
<dbReference type="InterPro" id="IPR003311">
    <property type="entry name" value="AUX_IAA"/>
</dbReference>
<keyword evidence="5 8" id="KW-0804">Transcription</keyword>
<evidence type="ECO:0000313" key="10">
    <source>
        <dbReference type="EMBL" id="KAH6831068.1"/>
    </source>
</evidence>
<proteinExistence type="inferred from homology"/>
<dbReference type="AlphaFoldDB" id="A0AAD4P8U7"/>
<dbReference type="GO" id="GO:0009734">
    <property type="term" value="P:auxin-activated signaling pathway"/>
    <property type="evidence" value="ECO:0007669"/>
    <property type="project" value="UniProtKB-UniRule"/>
</dbReference>
<evidence type="ECO:0000256" key="2">
    <source>
        <dbReference type="ARBA" id="ARBA00006728"/>
    </source>
</evidence>
<dbReference type="PANTHER" id="PTHR31734:SF38">
    <property type="entry name" value="AUXIN-RESPONSIVE PROTEIN IAA29"/>
    <property type="match status" value="1"/>
</dbReference>
<gene>
    <name evidence="10" type="ORF">C2S53_006834</name>
</gene>
<dbReference type="PROSITE" id="PS51745">
    <property type="entry name" value="PB1"/>
    <property type="match status" value="1"/>
</dbReference>
<sequence>MSMNTRFMELELGLALPNHSSSTPMMLKGLDLNSCSNEEMEIEQRKKGDCNKYSHRNSTCVEEEEVDSKTLSLLLWSGRQPNEDDDARKWRNYLHVNDEEINDEEIMGWPPINSLMRKELYGGGGRAVVRNSMYVKVKMEGVPIGRKIDLTLYNSYQPFTDSLINMFAKYIKNDSRSGGNYRILYQDKQGDWMIAGDHVPWERFVESVQRMEILRNAN</sequence>
<dbReference type="GO" id="GO:0005634">
    <property type="term" value="C:nucleus"/>
    <property type="evidence" value="ECO:0007669"/>
    <property type="project" value="UniProtKB-SubCell"/>
</dbReference>
<dbReference type="Gene3D" id="3.10.20.90">
    <property type="entry name" value="Phosphatidylinositol 3-kinase Catalytic Subunit, Chain A, domain 1"/>
    <property type="match status" value="1"/>
</dbReference>
<comment type="similarity">
    <text evidence="2 8">Belongs to the Aux/IAA family.</text>
</comment>
<comment type="subunit">
    <text evidence="8">Homodimers and heterodimers.</text>
</comment>
<feature type="domain" description="PB1" evidence="9">
    <location>
        <begin position="132"/>
        <end position="218"/>
    </location>
</feature>
<dbReference type="Proteomes" id="UP001190926">
    <property type="component" value="Unassembled WGS sequence"/>
</dbReference>
<keyword evidence="4 8" id="KW-0805">Transcription regulation</keyword>
<evidence type="ECO:0000256" key="4">
    <source>
        <dbReference type="ARBA" id="ARBA00023015"/>
    </source>
</evidence>
<dbReference type="Pfam" id="PF02309">
    <property type="entry name" value="AUX_IAA"/>
    <property type="match status" value="2"/>
</dbReference>
<accession>A0AAD4P8U7</accession>
<comment type="caution">
    <text evidence="10">The sequence shown here is derived from an EMBL/GenBank/DDBJ whole genome shotgun (WGS) entry which is preliminary data.</text>
</comment>
<keyword evidence="6 8" id="KW-0539">Nucleus</keyword>
<dbReference type="PANTHER" id="PTHR31734">
    <property type="entry name" value="AUXIN-RESPONSIVE PROTEIN IAA17"/>
    <property type="match status" value="1"/>
</dbReference>
<evidence type="ECO:0000259" key="9">
    <source>
        <dbReference type="PROSITE" id="PS51745"/>
    </source>
</evidence>
<dbReference type="InterPro" id="IPR053793">
    <property type="entry name" value="PB1-like"/>
</dbReference>
<evidence type="ECO:0000256" key="1">
    <source>
        <dbReference type="ARBA" id="ARBA00004123"/>
    </source>
</evidence>
<reference evidence="10 11" key="1">
    <citation type="journal article" date="2021" name="Nat. Commun.">
        <title>Incipient diploidization of the medicinal plant Perilla within 10,000 years.</title>
        <authorList>
            <person name="Zhang Y."/>
            <person name="Shen Q."/>
            <person name="Leng L."/>
            <person name="Zhang D."/>
            <person name="Chen S."/>
            <person name="Shi Y."/>
            <person name="Ning Z."/>
            <person name="Chen S."/>
        </authorList>
    </citation>
    <scope>NUCLEOTIDE SEQUENCE [LARGE SCALE GENOMIC DNA]</scope>
    <source>
        <strain evidence="11">cv. PC099</strain>
    </source>
</reference>
<dbReference type="SUPFAM" id="SSF54277">
    <property type="entry name" value="CAD &amp; PB1 domains"/>
    <property type="match status" value="1"/>
</dbReference>
<keyword evidence="7 8" id="KW-0927">Auxin signaling pathway</keyword>
<organism evidence="10 11">
    <name type="scientific">Perilla frutescens var. hirtella</name>
    <name type="common">Perilla citriodora</name>
    <name type="synonym">Perilla setoyensis</name>
    <dbReference type="NCBI Taxonomy" id="608512"/>
    <lineage>
        <taxon>Eukaryota</taxon>
        <taxon>Viridiplantae</taxon>
        <taxon>Streptophyta</taxon>
        <taxon>Embryophyta</taxon>
        <taxon>Tracheophyta</taxon>
        <taxon>Spermatophyta</taxon>
        <taxon>Magnoliopsida</taxon>
        <taxon>eudicotyledons</taxon>
        <taxon>Gunneridae</taxon>
        <taxon>Pentapetalae</taxon>
        <taxon>asterids</taxon>
        <taxon>lamiids</taxon>
        <taxon>Lamiales</taxon>
        <taxon>Lamiaceae</taxon>
        <taxon>Nepetoideae</taxon>
        <taxon>Elsholtzieae</taxon>
        <taxon>Perilla</taxon>
    </lineage>
</organism>
<keyword evidence="3 8" id="KW-0678">Repressor</keyword>